<evidence type="ECO:0000313" key="2">
    <source>
        <dbReference type="Proteomes" id="UP000735302"/>
    </source>
</evidence>
<protein>
    <submittedName>
        <fullName evidence="1">Uncharacterized protein</fullName>
    </submittedName>
</protein>
<keyword evidence="2" id="KW-1185">Reference proteome</keyword>
<name>A0AAV3ZDJ3_9GAST</name>
<gene>
    <name evidence="1" type="ORF">PoB_001921600</name>
</gene>
<reference evidence="1 2" key="1">
    <citation type="journal article" date="2021" name="Elife">
        <title>Chloroplast acquisition without the gene transfer in kleptoplastic sea slugs, Plakobranchus ocellatus.</title>
        <authorList>
            <person name="Maeda T."/>
            <person name="Takahashi S."/>
            <person name="Yoshida T."/>
            <person name="Shimamura S."/>
            <person name="Takaki Y."/>
            <person name="Nagai Y."/>
            <person name="Toyoda A."/>
            <person name="Suzuki Y."/>
            <person name="Arimoto A."/>
            <person name="Ishii H."/>
            <person name="Satoh N."/>
            <person name="Nishiyama T."/>
            <person name="Hasebe M."/>
            <person name="Maruyama T."/>
            <person name="Minagawa J."/>
            <person name="Obokata J."/>
            <person name="Shigenobu S."/>
        </authorList>
    </citation>
    <scope>NUCLEOTIDE SEQUENCE [LARGE SCALE GENOMIC DNA]</scope>
</reference>
<dbReference type="Proteomes" id="UP000735302">
    <property type="component" value="Unassembled WGS sequence"/>
</dbReference>
<dbReference type="AlphaFoldDB" id="A0AAV3ZDJ3"/>
<sequence length="90" mass="10317">MRTIIADDHDKPESIWSLRMTRSLRLDQLGSLKKRDSGSALRSTWTLLSLVRARFRHRRPSPMSGVKSEIFFWMAGLKPNATNGSETKMV</sequence>
<proteinExistence type="predicted"/>
<organism evidence="1 2">
    <name type="scientific">Plakobranchus ocellatus</name>
    <dbReference type="NCBI Taxonomy" id="259542"/>
    <lineage>
        <taxon>Eukaryota</taxon>
        <taxon>Metazoa</taxon>
        <taxon>Spiralia</taxon>
        <taxon>Lophotrochozoa</taxon>
        <taxon>Mollusca</taxon>
        <taxon>Gastropoda</taxon>
        <taxon>Heterobranchia</taxon>
        <taxon>Euthyneura</taxon>
        <taxon>Panpulmonata</taxon>
        <taxon>Sacoglossa</taxon>
        <taxon>Placobranchoidea</taxon>
        <taxon>Plakobranchidae</taxon>
        <taxon>Plakobranchus</taxon>
    </lineage>
</organism>
<dbReference type="EMBL" id="BLXT01002287">
    <property type="protein sequence ID" value="GFN92710.1"/>
    <property type="molecule type" value="Genomic_DNA"/>
</dbReference>
<comment type="caution">
    <text evidence="1">The sequence shown here is derived from an EMBL/GenBank/DDBJ whole genome shotgun (WGS) entry which is preliminary data.</text>
</comment>
<accession>A0AAV3ZDJ3</accession>
<evidence type="ECO:0000313" key="1">
    <source>
        <dbReference type="EMBL" id="GFN92710.1"/>
    </source>
</evidence>